<dbReference type="PRINTS" id="PR00783">
    <property type="entry name" value="MINTRINSICP"/>
</dbReference>
<dbReference type="InterPro" id="IPR023271">
    <property type="entry name" value="Aquaporin-like"/>
</dbReference>
<keyword evidence="3 8" id="KW-0813">Transport</keyword>
<evidence type="ECO:0000256" key="8">
    <source>
        <dbReference type="RuleBase" id="RU000477"/>
    </source>
</evidence>
<dbReference type="SUPFAM" id="SSF81338">
    <property type="entry name" value="Aquaporin-like"/>
    <property type="match status" value="1"/>
</dbReference>
<dbReference type="OrthoDB" id="3222at2759"/>
<feature type="transmembrane region" description="Helical" evidence="9">
    <location>
        <begin position="187"/>
        <end position="207"/>
    </location>
</feature>
<evidence type="ECO:0000256" key="2">
    <source>
        <dbReference type="ARBA" id="ARBA00006175"/>
    </source>
</evidence>
<dbReference type="Proteomes" id="UP000218811">
    <property type="component" value="Unassembled WGS sequence"/>
</dbReference>
<dbReference type="AlphaFoldDB" id="A0A2H3JLA3"/>
<dbReference type="GO" id="GO:0005886">
    <property type="term" value="C:plasma membrane"/>
    <property type="evidence" value="ECO:0007669"/>
    <property type="project" value="TreeGrafter"/>
</dbReference>
<dbReference type="InterPro" id="IPR050363">
    <property type="entry name" value="MIP/Aquaporin"/>
</dbReference>
<dbReference type="OMA" id="YAFGITF"/>
<dbReference type="Gene3D" id="1.20.1080.10">
    <property type="entry name" value="Glycerol uptake facilitator protein"/>
    <property type="match status" value="1"/>
</dbReference>
<feature type="transmembrane region" description="Helical" evidence="9">
    <location>
        <begin position="38"/>
        <end position="65"/>
    </location>
</feature>
<evidence type="ECO:0000256" key="5">
    <source>
        <dbReference type="ARBA" id="ARBA00022737"/>
    </source>
</evidence>
<dbReference type="PANTHER" id="PTHR43829:SF14">
    <property type="entry name" value="AQUAPORIN 3"/>
    <property type="match status" value="1"/>
</dbReference>
<keyword evidence="11" id="KW-1185">Reference proteome</keyword>
<keyword evidence="7 9" id="KW-0472">Membrane</keyword>
<proteinExistence type="inferred from homology"/>
<dbReference type="PANTHER" id="PTHR43829">
    <property type="entry name" value="AQUAPORIN OR AQUAGLYCEROPORIN RELATED"/>
    <property type="match status" value="1"/>
</dbReference>
<dbReference type="GO" id="GO:0015250">
    <property type="term" value="F:water channel activity"/>
    <property type="evidence" value="ECO:0007669"/>
    <property type="project" value="TreeGrafter"/>
</dbReference>
<feature type="transmembrane region" description="Helical" evidence="9">
    <location>
        <begin position="77"/>
        <end position="98"/>
    </location>
</feature>
<feature type="transmembrane region" description="Helical" evidence="9">
    <location>
        <begin position="125"/>
        <end position="144"/>
    </location>
</feature>
<evidence type="ECO:0000256" key="9">
    <source>
        <dbReference type="SAM" id="Phobius"/>
    </source>
</evidence>
<organism evidence="10 11">
    <name type="scientific">Wolfiporia cocos (strain MD-104)</name>
    <name type="common">Brown rot fungus</name>
    <dbReference type="NCBI Taxonomy" id="742152"/>
    <lineage>
        <taxon>Eukaryota</taxon>
        <taxon>Fungi</taxon>
        <taxon>Dikarya</taxon>
        <taxon>Basidiomycota</taxon>
        <taxon>Agaricomycotina</taxon>
        <taxon>Agaricomycetes</taxon>
        <taxon>Polyporales</taxon>
        <taxon>Phaeolaceae</taxon>
        <taxon>Wolfiporia</taxon>
    </lineage>
</organism>
<keyword evidence="4 8" id="KW-0812">Transmembrane</keyword>
<protein>
    <submittedName>
        <fullName evidence="10">Aquaporin-like protein</fullName>
    </submittedName>
</protein>
<reference evidence="10 11" key="1">
    <citation type="journal article" date="2012" name="Science">
        <title>The Paleozoic origin of enzymatic lignin decomposition reconstructed from 31 fungal genomes.</title>
        <authorList>
            <person name="Floudas D."/>
            <person name="Binder M."/>
            <person name="Riley R."/>
            <person name="Barry K."/>
            <person name="Blanchette R.A."/>
            <person name="Henrissat B."/>
            <person name="Martinez A.T."/>
            <person name="Otillar R."/>
            <person name="Spatafora J.W."/>
            <person name="Yadav J.S."/>
            <person name="Aerts A."/>
            <person name="Benoit I."/>
            <person name="Boyd A."/>
            <person name="Carlson A."/>
            <person name="Copeland A."/>
            <person name="Coutinho P.M."/>
            <person name="de Vries R.P."/>
            <person name="Ferreira P."/>
            <person name="Findley K."/>
            <person name="Foster B."/>
            <person name="Gaskell J."/>
            <person name="Glotzer D."/>
            <person name="Gorecki P."/>
            <person name="Heitman J."/>
            <person name="Hesse C."/>
            <person name="Hori C."/>
            <person name="Igarashi K."/>
            <person name="Jurgens J.A."/>
            <person name="Kallen N."/>
            <person name="Kersten P."/>
            <person name="Kohler A."/>
            <person name="Kuees U."/>
            <person name="Kumar T.K.A."/>
            <person name="Kuo A."/>
            <person name="LaButti K."/>
            <person name="Larrondo L.F."/>
            <person name="Lindquist E."/>
            <person name="Ling A."/>
            <person name="Lombard V."/>
            <person name="Lucas S."/>
            <person name="Lundell T."/>
            <person name="Martin R."/>
            <person name="McLaughlin D.J."/>
            <person name="Morgenstern I."/>
            <person name="Morin E."/>
            <person name="Murat C."/>
            <person name="Nagy L.G."/>
            <person name="Nolan M."/>
            <person name="Ohm R.A."/>
            <person name="Patyshakuliyeva A."/>
            <person name="Rokas A."/>
            <person name="Ruiz-Duenas F.J."/>
            <person name="Sabat G."/>
            <person name="Salamov A."/>
            <person name="Samejima M."/>
            <person name="Schmutz J."/>
            <person name="Slot J.C."/>
            <person name="St John F."/>
            <person name="Stenlid J."/>
            <person name="Sun H."/>
            <person name="Sun S."/>
            <person name="Syed K."/>
            <person name="Tsang A."/>
            <person name="Wiebenga A."/>
            <person name="Young D."/>
            <person name="Pisabarro A."/>
            <person name="Eastwood D.C."/>
            <person name="Martin F."/>
            <person name="Cullen D."/>
            <person name="Grigoriev I.V."/>
            <person name="Hibbett D.S."/>
        </authorList>
    </citation>
    <scope>NUCLEOTIDE SEQUENCE [LARGE SCALE GENOMIC DNA]</scope>
    <source>
        <strain evidence="10 11">MD-104</strain>
    </source>
</reference>
<evidence type="ECO:0000256" key="1">
    <source>
        <dbReference type="ARBA" id="ARBA00004141"/>
    </source>
</evidence>
<keyword evidence="6 9" id="KW-1133">Transmembrane helix</keyword>
<evidence type="ECO:0000256" key="3">
    <source>
        <dbReference type="ARBA" id="ARBA00022448"/>
    </source>
</evidence>
<evidence type="ECO:0000256" key="6">
    <source>
        <dbReference type="ARBA" id="ARBA00022989"/>
    </source>
</evidence>
<feature type="transmembrane region" description="Helical" evidence="9">
    <location>
        <begin position="219"/>
        <end position="241"/>
    </location>
</feature>
<evidence type="ECO:0000313" key="11">
    <source>
        <dbReference type="Proteomes" id="UP000218811"/>
    </source>
</evidence>
<dbReference type="EMBL" id="KB468135">
    <property type="protein sequence ID" value="PCH42982.1"/>
    <property type="molecule type" value="Genomic_DNA"/>
</dbReference>
<keyword evidence="5" id="KW-0677">Repeat</keyword>
<evidence type="ECO:0000256" key="4">
    <source>
        <dbReference type="ARBA" id="ARBA00022692"/>
    </source>
</evidence>
<dbReference type="PROSITE" id="PS00221">
    <property type="entry name" value="MIP"/>
    <property type="match status" value="1"/>
</dbReference>
<dbReference type="STRING" id="742152.A0A2H3JLA3"/>
<evidence type="ECO:0000313" key="10">
    <source>
        <dbReference type="EMBL" id="PCH42982.1"/>
    </source>
</evidence>
<comment type="similarity">
    <text evidence="2 8">Belongs to the MIP/aquaporin (TC 1.A.8) family.</text>
</comment>
<dbReference type="InterPro" id="IPR022357">
    <property type="entry name" value="MIP_CS"/>
</dbReference>
<evidence type="ECO:0000256" key="7">
    <source>
        <dbReference type="ARBA" id="ARBA00023136"/>
    </source>
</evidence>
<dbReference type="Pfam" id="PF00230">
    <property type="entry name" value="MIP"/>
    <property type="match status" value="1"/>
</dbReference>
<dbReference type="GO" id="GO:0015254">
    <property type="term" value="F:glycerol channel activity"/>
    <property type="evidence" value="ECO:0007669"/>
    <property type="project" value="TreeGrafter"/>
</dbReference>
<name>A0A2H3JLA3_WOLCO</name>
<sequence length="332" mass="35328">MHAVSVSSKSAVVHLSDIKRQPQIYARLERYRRGNARYLIEFIAEATATFFYTFAGGGSTASYVFGNLLGLPNLGSLFQVGVAYAIGIVMALAVCLPVSNGHANPAFTIYAVIHGHCTSAKGLRLIVAQIFGAYIACLLIYAQYHNLFKEAEAALVAKGVYNELMFTTQGPAGVIGLYATPGANLGFIFLNEFICDFVLALAIFAAIEPTNAFMPPAAAPWFIGFIYAVVIWGYAPVGLAANSARDVGGRLAALTLWGARASGGRYAAIAALTNIPATLLAGVFYELVFNDPDRTVTSAHLELTNGARAYEARCRGGDSAESVESETFKQAP</sequence>
<accession>A0A2H3JLA3</accession>
<dbReference type="InterPro" id="IPR000425">
    <property type="entry name" value="MIP"/>
</dbReference>
<comment type="subcellular location">
    <subcellularLocation>
        <location evidence="1">Membrane</location>
        <topology evidence="1">Multi-pass membrane protein</topology>
    </subcellularLocation>
</comment>
<gene>
    <name evidence="10" type="ORF">WOLCODRAFT_121322</name>
</gene>